<dbReference type="GO" id="GO:0008270">
    <property type="term" value="F:zinc ion binding"/>
    <property type="evidence" value="ECO:0007669"/>
    <property type="project" value="UniProtKB-KW"/>
</dbReference>
<dbReference type="SUPFAM" id="SSF57667">
    <property type="entry name" value="beta-beta-alpha zinc fingers"/>
    <property type="match status" value="4"/>
</dbReference>
<reference evidence="9 12" key="1">
    <citation type="journal article" date="2013" name="Genome Biol.">
        <title>Draft genome of the mountain pine beetle, Dendroctonus ponderosae Hopkins, a major forest pest.</title>
        <authorList>
            <person name="Keeling C.I."/>
            <person name="Yuen M.M."/>
            <person name="Liao N.Y."/>
            <person name="Docking T.R."/>
            <person name="Chan S.K."/>
            <person name="Taylor G.A."/>
            <person name="Palmquist D.L."/>
            <person name="Jackman S.D."/>
            <person name="Nguyen A."/>
            <person name="Li M."/>
            <person name="Henderson H."/>
            <person name="Janes J.K."/>
            <person name="Zhao Y."/>
            <person name="Pandoh P."/>
            <person name="Moore R."/>
            <person name="Sperling F.A."/>
            <person name="Huber D.P."/>
            <person name="Birol I."/>
            <person name="Jones S.J."/>
            <person name="Bohlmann J."/>
        </authorList>
    </citation>
    <scope>NUCLEOTIDE SEQUENCE</scope>
</reference>
<evidence type="ECO:0000256" key="5">
    <source>
        <dbReference type="PROSITE-ProRule" id="PRU00042"/>
    </source>
</evidence>
<dbReference type="Pfam" id="PF07707">
    <property type="entry name" value="BACK"/>
    <property type="match status" value="1"/>
</dbReference>
<dbReference type="InterPro" id="IPR050758">
    <property type="entry name" value="Znf_C2H2-type"/>
</dbReference>
<dbReference type="Pfam" id="PF00651">
    <property type="entry name" value="BTB"/>
    <property type="match status" value="1"/>
</dbReference>
<feature type="domain" description="C2H2-type" evidence="8">
    <location>
        <begin position="602"/>
        <end position="631"/>
    </location>
</feature>
<feature type="compositionally biased region" description="Polar residues" evidence="6">
    <location>
        <begin position="845"/>
        <end position="860"/>
    </location>
</feature>
<dbReference type="HOGENOM" id="CLU_014896_0_0_1"/>
<dbReference type="OrthoDB" id="6077919at2759"/>
<evidence type="ECO:0000259" key="7">
    <source>
        <dbReference type="PROSITE" id="PS50097"/>
    </source>
</evidence>
<dbReference type="EMBL" id="KB630790">
    <property type="protein sequence ID" value="ERL83875.1"/>
    <property type="molecule type" value="Genomic_DNA"/>
</dbReference>
<dbReference type="Gene3D" id="3.30.160.60">
    <property type="entry name" value="Classic Zinc Finger"/>
    <property type="match status" value="6"/>
</dbReference>
<feature type="domain" description="BTB" evidence="7">
    <location>
        <begin position="91"/>
        <end position="156"/>
    </location>
</feature>
<dbReference type="FunFam" id="3.30.160.60:FF:002780">
    <property type="entry name" value="Protein CBR-EOR-1"/>
    <property type="match status" value="1"/>
</dbReference>
<dbReference type="InterPro" id="IPR011333">
    <property type="entry name" value="SKP1/BTB/POZ_sf"/>
</dbReference>
<dbReference type="CDD" id="cd18186">
    <property type="entry name" value="BTB_POZ_ZBTB_KLHL-like"/>
    <property type="match status" value="1"/>
</dbReference>
<keyword evidence="2" id="KW-0677">Repeat</keyword>
<dbReference type="Gene3D" id="1.25.40.420">
    <property type="match status" value="1"/>
</dbReference>
<feature type="domain" description="C2H2-type" evidence="8">
    <location>
        <begin position="638"/>
        <end position="665"/>
    </location>
</feature>
<dbReference type="Gene3D" id="3.30.710.10">
    <property type="entry name" value="Potassium Channel Kv1.1, Chain A"/>
    <property type="match status" value="1"/>
</dbReference>
<evidence type="ECO:0000259" key="8">
    <source>
        <dbReference type="PROSITE" id="PS50157"/>
    </source>
</evidence>
<sequence>MEAIERLRADFPSSSEGTRNRVYYVFAWFVSGETLNYKENSKLDYNDIKAKHQAKNMIIMEDNRSMTFHCSELSSTMFHKLYEQKRMNRFCDVTLYVNNKILKAHRNVLACSSPYFDSILKHHKVVKEQLTVNCLDSEIFNHVLSFMYTGEITVKHSNVEELLKLADHFILTKVIEYCIEFLGTKLSLDNCLFTYFLTQRFKLKHLGNIVENWIGSHIDNICEGDEIGRLSSKELQDFFRNKNFILTTQKALTVLSKWVLLDLDRREKYFDKLVRCFYTNNLEPAEVFKHLDTSILYSKSEICLFRFLDYLAQNSWTLSSFKTRYEVLQAKYGQLILSDSKSQDQENIRPEKIVITERMDNNSSQNVLNSVKVKAKLRDQKRLILKKLMLFGLKPSLRMAALKMLTCRKQRISLSENEKEETEGNEDNDEKVGIKCPICFATINDSLLLEQHLALSHAKDVTYKCGICSFVCQYHGDYLNHMKTHFNGPPFKCDYCEYNTDQISKLITHRAQHLDESIYQCTFCSFKCRQKHNYVSHMKIHTPEKTYKCEHCFKSFRYKQNLEAHLLTHSNEKNLTCDSCGFHTKFLSHMVAHKRIHSGEVFRCSYPHCKYTSSKKNQLAIHSKTHNGGTNVGGARPHACSVCGRGFMEKSHLVRHERIHLEEKPFKCSSCDYASSRRDKLKEHFTRHHGENASAKVLFIEKYSSTLSVPYKARPLRNGTASSSTSSGRSKSQNNQDNSPVSTSANTTNLSNSVNFTQSSSTATNASNVSQSIAGPEIQELIMHHQNHTTPTAAINAAAYPHHFADHAAEFHHAHTHAHNIHNQLLATSAAAAVASHSQRSAASNGSHNNGHVMLSRSNHSTATSTAAAVAAAMMLDPRFHHNTTVPYHPSTTPVSMAMAAVQSSQQIQASGQGAEYPPPLQNCMTLF</sequence>
<dbReference type="InterPro" id="IPR036236">
    <property type="entry name" value="Znf_C2H2_sf"/>
</dbReference>
<name>N6ULL2_DENPD</name>
<proteinExistence type="predicted"/>
<evidence type="ECO:0000313" key="11">
    <source>
        <dbReference type="EMBL" id="ERL86334.1"/>
    </source>
</evidence>
<gene>
    <name evidence="10" type="ORF">D910_01145</name>
    <name evidence="11" type="ORF">D910_03742</name>
    <name evidence="9" type="ORF">YQE_00999</name>
</gene>
<dbReference type="PANTHER" id="PTHR23234:SF10">
    <property type="entry name" value="RIKEN CDNA 6720489N17 GENE-RELATED"/>
    <property type="match status" value="1"/>
</dbReference>
<keyword evidence="1" id="KW-0479">Metal-binding</keyword>
<feature type="domain" description="C2H2-type" evidence="8">
    <location>
        <begin position="666"/>
        <end position="693"/>
    </location>
</feature>
<organism evidence="9">
    <name type="scientific">Dendroctonus ponderosae</name>
    <name type="common">Mountain pine beetle</name>
    <dbReference type="NCBI Taxonomy" id="77166"/>
    <lineage>
        <taxon>Eukaryota</taxon>
        <taxon>Metazoa</taxon>
        <taxon>Ecdysozoa</taxon>
        <taxon>Arthropoda</taxon>
        <taxon>Hexapoda</taxon>
        <taxon>Insecta</taxon>
        <taxon>Pterygota</taxon>
        <taxon>Neoptera</taxon>
        <taxon>Endopterygota</taxon>
        <taxon>Coleoptera</taxon>
        <taxon>Polyphaga</taxon>
        <taxon>Cucujiformia</taxon>
        <taxon>Curculionidae</taxon>
        <taxon>Scolytinae</taxon>
        <taxon>Dendroctonus</taxon>
    </lineage>
</organism>
<feature type="compositionally biased region" description="Low complexity" evidence="6">
    <location>
        <begin position="722"/>
        <end position="732"/>
    </location>
</feature>
<dbReference type="Pfam" id="PF00096">
    <property type="entry name" value="zf-C2H2"/>
    <property type="match status" value="2"/>
</dbReference>
<feature type="non-terminal residue" evidence="9">
    <location>
        <position position="1"/>
    </location>
</feature>
<dbReference type="EMBL" id="KB738380">
    <property type="protein sequence ID" value="ENN82625.1"/>
    <property type="molecule type" value="Genomic_DNA"/>
</dbReference>
<evidence type="ECO:0000256" key="1">
    <source>
        <dbReference type="ARBA" id="ARBA00022723"/>
    </source>
</evidence>
<dbReference type="Proteomes" id="UP000030742">
    <property type="component" value="Unassembled WGS sequence"/>
</dbReference>
<dbReference type="SMART" id="SM00355">
    <property type="entry name" value="ZnF_C2H2"/>
    <property type="match status" value="9"/>
</dbReference>
<keyword evidence="3 5" id="KW-0863">Zinc-finger</keyword>
<dbReference type="SMART" id="SM00225">
    <property type="entry name" value="BTB"/>
    <property type="match status" value="1"/>
</dbReference>
<evidence type="ECO:0000313" key="10">
    <source>
        <dbReference type="EMBL" id="ERL83875.1"/>
    </source>
</evidence>
<feature type="domain" description="C2H2-type" evidence="8">
    <location>
        <begin position="519"/>
        <end position="546"/>
    </location>
</feature>
<dbReference type="PROSITE" id="PS00028">
    <property type="entry name" value="ZINC_FINGER_C2H2_1"/>
    <property type="match status" value="4"/>
</dbReference>
<dbReference type="PROSITE" id="PS50157">
    <property type="entry name" value="ZINC_FINGER_C2H2_2"/>
    <property type="match status" value="6"/>
</dbReference>
<dbReference type="EMBL" id="KB631809">
    <property type="protein sequence ID" value="ERL86334.1"/>
    <property type="molecule type" value="Genomic_DNA"/>
</dbReference>
<dbReference type="InterPro" id="IPR013087">
    <property type="entry name" value="Znf_C2H2_type"/>
</dbReference>
<feature type="compositionally biased region" description="Low complexity" evidence="6">
    <location>
        <begin position="742"/>
        <end position="770"/>
    </location>
</feature>
<accession>N6ULL2</accession>
<feature type="region of interest" description="Disordered" evidence="6">
    <location>
        <begin position="714"/>
        <end position="770"/>
    </location>
</feature>
<evidence type="ECO:0000256" key="6">
    <source>
        <dbReference type="SAM" id="MobiDB-lite"/>
    </source>
</evidence>
<feature type="domain" description="C2H2-type" evidence="8">
    <location>
        <begin position="547"/>
        <end position="574"/>
    </location>
</feature>
<keyword evidence="4" id="KW-0862">Zinc</keyword>
<dbReference type="OMA" id="QKQYTCE"/>
<dbReference type="PROSITE" id="PS50097">
    <property type="entry name" value="BTB"/>
    <property type="match status" value="1"/>
</dbReference>
<dbReference type="AlphaFoldDB" id="N6ULL2"/>
<evidence type="ECO:0000313" key="9">
    <source>
        <dbReference type="EMBL" id="ENN82625.1"/>
    </source>
</evidence>
<dbReference type="InterPro" id="IPR011705">
    <property type="entry name" value="BACK"/>
</dbReference>
<evidence type="ECO:0000256" key="3">
    <source>
        <dbReference type="ARBA" id="ARBA00022771"/>
    </source>
</evidence>
<feature type="region of interest" description="Disordered" evidence="6">
    <location>
        <begin position="838"/>
        <end position="860"/>
    </location>
</feature>
<evidence type="ECO:0008006" key="13">
    <source>
        <dbReference type="Google" id="ProtNLM"/>
    </source>
</evidence>
<dbReference type="SUPFAM" id="SSF54695">
    <property type="entry name" value="POZ domain"/>
    <property type="match status" value="1"/>
</dbReference>
<dbReference type="PANTHER" id="PTHR23234">
    <property type="entry name" value="ZNF44 PROTEIN"/>
    <property type="match status" value="1"/>
</dbReference>
<protein>
    <recommendedName>
        <fullName evidence="13">BTB domain-containing protein</fullName>
    </recommendedName>
</protein>
<evidence type="ECO:0000256" key="2">
    <source>
        <dbReference type="ARBA" id="ARBA00022737"/>
    </source>
</evidence>
<evidence type="ECO:0000256" key="4">
    <source>
        <dbReference type="ARBA" id="ARBA00022833"/>
    </source>
</evidence>
<feature type="domain" description="C2H2-type" evidence="8">
    <location>
        <begin position="575"/>
        <end position="602"/>
    </location>
</feature>
<dbReference type="FunFam" id="3.30.160.60:FF:000624">
    <property type="entry name" value="zinc finger protein 697"/>
    <property type="match status" value="1"/>
</dbReference>
<evidence type="ECO:0000313" key="12">
    <source>
        <dbReference type="Proteomes" id="UP000030742"/>
    </source>
</evidence>
<dbReference type="InterPro" id="IPR000210">
    <property type="entry name" value="BTB/POZ_dom"/>
</dbReference>